<dbReference type="AlphaFoldDB" id="A0A7M5UMU0"/>
<dbReference type="OrthoDB" id="5947047at2759"/>
<reference evidence="2" key="1">
    <citation type="submission" date="2021-01" db="UniProtKB">
        <authorList>
            <consortium name="EnsemblMetazoa"/>
        </authorList>
    </citation>
    <scope>IDENTIFICATION</scope>
</reference>
<dbReference type="Pfam" id="PF13385">
    <property type="entry name" value="Laminin_G_3"/>
    <property type="match status" value="1"/>
</dbReference>
<organism evidence="2 3">
    <name type="scientific">Clytia hemisphaerica</name>
    <dbReference type="NCBI Taxonomy" id="252671"/>
    <lineage>
        <taxon>Eukaryota</taxon>
        <taxon>Metazoa</taxon>
        <taxon>Cnidaria</taxon>
        <taxon>Hydrozoa</taxon>
        <taxon>Hydroidolina</taxon>
        <taxon>Leptothecata</taxon>
        <taxon>Obeliida</taxon>
        <taxon>Clytiidae</taxon>
        <taxon>Clytia</taxon>
    </lineage>
</organism>
<proteinExistence type="predicted"/>
<evidence type="ECO:0000313" key="3">
    <source>
        <dbReference type="Proteomes" id="UP000594262"/>
    </source>
</evidence>
<keyword evidence="3" id="KW-1185">Reference proteome</keyword>
<evidence type="ECO:0000256" key="1">
    <source>
        <dbReference type="SAM" id="SignalP"/>
    </source>
</evidence>
<dbReference type="EnsemblMetazoa" id="CLYHEMT012481.1">
    <property type="protein sequence ID" value="CLYHEMP012481.1"/>
    <property type="gene ID" value="CLYHEMG012481"/>
</dbReference>
<feature type="signal peptide" evidence="1">
    <location>
        <begin position="1"/>
        <end position="22"/>
    </location>
</feature>
<evidence type="ECO:0000313" key="2">
    <source>
        <dbReference type="EnsemblMetazoa" id="CLYHEMP012481.1"/>
    </source>
</evidence>
<protein>
    <recommendedName>
        <fullName evidence="4">LamG-like jellyroll fold domain-containing protein</fullName>
    </recommendedName>
</protein>
<name>A0A7M5UMU0_9CNID</name>
<feature type="chain" id="PRO_5029507756" description="LamG-like jellyroll fold domain-containing protein" evidence="1">
    <location>
        <begin position="23"/>
        <end position="264"/>
    </location>
</feature>
<dbReference type="RefSeq" id="XP_066920291.1">
    <property type="nucleotide sequence ID" value="XM_067064190.1"/>
</dbReference>
<dbReference type="SUPFAM" id="SSF49899">
    <property type="entry name" value="Concanavalin A-like lectins/glucanases"/>
    <property type="match status" value="1"/>
</dbReference>
<keyword evidence="1" id="KW-0732">Signal</keyword>
<dbReference type="InterPro" id="IPR013320">
    <property type="entry name" value="ConA-like_dom_sf"/>
</dbReference>
<dbReference type="Proteomes" id="UP000594262">
    <property type="component" value="Unplaced"/>
</dbReference>
<dbReference type="GeneID" id="136807598"/>
<evidence type="ECO:0008006" key="4">
    <source>
        <dbReference type="Google" id="ProtNLM"/>
    </source>
</evidence>
<accession>A0A7M5UMU0</accession>
<dbReference type="Gene3D" id="2.60.120.200">
    <property type="match status" value="1"/>
</dbReference>
<sequence>MIKKSLLLIFVLVALHCRLSHAEGDYSVVSNLRNHLVGHWKMNEEQSSYVDDDSGHELHGVAYRTSIRRGKFTRARYFPSSTSSNIVVPKRSPMNFGRKSFSFAGWLKAEDYAYPHTGFSARQGFGCYFAPGRLGFTPGWDIGHGHSASNDYTYICIRDEHQQFVHQRIRHNAGSTGAALLNKWTHYAVVFDRDAQRVYLYINGKKQDDYADISKVKGSIDNKKPLNFGTLYGWKTKGTMDDYRMYNIALDNQEVQVIYEDHRV</sequence>